<accession>A0ABQ8R1D6</accession>
<evidence type="ECO:0000313" key="3">
    <source>
        <dbReference type="Proteomes" id="UP001152024"/>
    </source>
</evidence>
<organism evidence="2 3">
    <name type="scientific">Fusarium equiseti</name>
    <name type="common">Fusarium scirpi</name>
    <dbReference type="NCBI Taxonomy" id="61235"/>
    <lineage>
        <taxon>Eukaryota</taxon>
        <taxon>Fungi</taxon>
        <taxon>Dikarya</taxon>
        <taxon>Ascomycota</taxon>
        <taxon>Pezizomycotina</taxon>
        <taxon>Sordariomycetes</taxon>
        <taxon>Hypocreomycetidae</taxon>
        <taxon>Hypocreales</taxon>
        <taxon>Nectriaceae</taxon>
        <taxon>Fusarium</taxon>
        <taxon>Fusarium incarnatum-equiseti species complex</taxon>
    </lineage>
</organism>
<name>A0ABQ8R1D6_FUSEQ</name>
<keyword evidence="1" id="KW-0732">Signal</keyword>
<sequence>MKNHTISLVSALLTAKVTMAQSTPVASSASTTSTAFAWSTYPAEDLCSTTTTFLALATPWANPEETSSKMNSKYITEEITGAITTAGELVVVATLTAVNGWGEPANGYYVFFESYLKSENFDIITSTETQTSMCSHSLAPSPTGKGECTPHEDHWHCDGAAAEA</sequence>
<protein>
    <submittedName>
        <fullName evidence="2">Uncharacterized protein</fullName>
    </submittedName>
</protein>
<feature type="chain" id="PRO_5047245190" evidence="1">
    <location>
        <begin position="21"/>
        <end position="164"/>
    </location>
</feature>
<evidence type="ECO:0000313" key="2">
    <source>
        <dbReference type="EMBL" id="KAJ4122820.1"/>
    </source>
</evidence>
<dbReference type="Proteomes" id="UP001152024">
    <property type="component" value="Unassembled WGS sequence"/>
</dbReference>
<keyword evidence="3" id="KW-1185">Reference proteome</keyword>
<evidence type="ECO:0000256" key="1">
    <source>
        <dbReference type="SAM" id="SignalP"/>
    </source>
</evidence>
<comment type="caution">
    <text evidence="2">The sequence shown here is derived from an EMBL/GenBank/DDBJ whole genome shotgun (WGS) entry which is preliminary data.</text>
</comment>
<gene>
    <name evidence="2" type="ORF">NW768_010265</name>
</gene>
<reference evidence="2" key="1">
    <citation type="submission" date="2022-09" db="EMBL/GenBank/DDBJ databases">
        <title>Fusarium specimens isolated from Avocado Roots.</title>
        <authorList>
            <person name="Stajich J."/>
            <person name="Roper C."/>
            <person name="Heimlech-Rivalta G."/>
        </authorList>
    </citation>
    <scope>NUCLEOTIDE SEQUENCE</scope>
    <source>
        <strain evidence="2">CF00095</strain>
    </source>
</reference>
<feature type="signal peptide" evidence="1">
    <location>
        <begin position="1"/>
        <end position="20"/>
    </location>
</feature>
<proteinExistence type="predicted"/>
<dbReference type="EMBL" id="JAOQBH010000019">
    <property type="protein sequence ID" value="KAJ4122820.1"/>
    <property type="molecule type" value="Genomic_DNA"/>
</dbReference>